<dbReference type="GeneID" id="27351761"/>
<evidence type="ECO:0000313" key="2">
    <source>
        <dbReference type="Proteomes" id="UP000054466"/>
    </source>
</evidence>
<dbReference type="Proteomes" id="UP000054466">
    <property type="component" value="Unassembled WGS sequence"/>
</dbReference>
<dbReference type="STRING" id="569365.A0A0D2ABB4"/>
<feature type="non-terminal residue" evidence="1">
    <location>
        <position position="1"/>
    </location>
</feature>
<name>A0A0D2ABB4_9EURO</name>
<keyword evidence="2" id="KW-1185">Reference proteome</keyword>
<reference evidence="1 2" key="1">
    <citation type="submission" date="2015-01" db="EMBL/GenBank/DDBJ databases">
        <title>The Genome Sequence of Cladophialophora immunda CBS83496.</title>
        <authorList>
            <consortium name="The Broad Institute Genomics Platform"/>
            <person name="Cuomo C."/>
            <person name="de Hoog S."/>
            <person name="Gorbushina A."/>
            <person name="Stielow B."/>
            <person name="Teixiera M."/>
            <person name="Abouelleil A."/>
            <person name="Chapman S.B."/>
            <person name="Priest M."/>
            <person name="Young S.K."/>
            <person name="Wortman J."/>
            <person name="Nusbaum C."/>
            <person name="Birren B."/>
        </authorList>
    </citation>
    <scope>NUCLEOTIDE SEQUENCE [LARGE SCALE GENOMIC DNA]</scope>
    <source>
        <strain evidence="1 2">CBS 83496</strain>
    </source>
</reference>
<dbReference type="OrthoDB" id="3527108at2759"/>
<sequence>LNYDLYLRHYGVSIYRSPVRHSFAQLQNLLLEIDRENGWHNYYTSHQDVIVRSATGLSFFQKIVEQQTQLLQHSNWAFYFFHYDWLAQVNVDVSEDIGPWDVLIPY</sequence>
<proteinExistence type="predicted"/>
<accession>A0A0D2ABB4</accession>
<dbReference type="HOGENOM" id="CLU_2229435_0_0_1"/>
<dbReference type="RefSeq" id="XP_016242243.1">
    <property type="nucleotide sequence ID" value="XM_016400103.1"/>
</dbReference>
<dbReference type="EMBL" id="KN847056">
    <property type="protein sequence ID" value="KIW22027.1"/>
    <property type="molecule type" value="Genomic_DNA"/>
</dbReference>
<organism evidence="1 2">
    <name type="scientific">Cladophialophora immunda</name>
    <dbReference type="NCBI Taxonomy" id="569365"/>
    <lineage>
        <taxon>Eukaryota</taxon>
        <taxon>Fungi</taxon>
        <taxon>Dikarya</taxon>
        <taxon>Ascomycota</taxon>
        <taxon>Pezizomycotina</taxon>
        <taxon>Eurotiomycetes</taxon>
        <taxon>Chaetothyriomycetidae</taxon>
        <taxon>Chaetothyriales</taxon>
        <taxon>Herpotrichiellaceae</taxon>
        <taxon>Cladophialophora</taxon>
    </lineage>
</organism>
<evidence type="ECO:0000313" key="1">
    <source>
        <dbReference type="EMBL" id="KIW22027.1"/>
    </source>
</evidence>
<protein>
    <submittedName>
        <fullName evidence="1">Uncharacterized protein</fullName>
    </submittedName>
</protein>
<gene>
    <name evidence="1" type="ORF">PV07_12567</name>
</gene>
<dbReference type="VEuPathDB" id="FungiDB:PV07_12567"/>
<dbReference type="AlphaFoldDB" id="A0A0D2ABB4"/>